<dbReference type="RefSeq" id="WP_124737374.1">
    <property type="nucleotide sequence ID" value="NZ_CP034086.1"/>
</dbReference>
<dbReference type="EMBL" id="CP034086">
    <property type="protein sequence ID" value="AZG75490.1"/>
    <property type="molecule type" value="Genomic_DNA"/>
</dbReference>
<accession>A0A3G8M3A1</accession>
<dbReference type="AlphaFoldDB" id="A0A3G8M3A1"/>
<name>A0A3G8M3A1_9HYPH</name>
<organism evidence="1 2">
    <name type="scientific">Methylocystis rosea</name>
    <dbReference type="NCBI Taxonomy" id="173366"/>
    <lineage>
        <taxon>Bacteria</taxon>
        <taxon>Pseudomonadati</taxon>
        <taxon>Pseudomonadota</taxon>
        <taxon>Alphaproteobacteria</taxon>
        <taxon>Hyphomicrobiales</taxon>
        <taxon>Methylocystaceae</taxon>
        <taxon>Methylocystis</taxon>
    </lineage>
</organism>
<reference evidence="1 2" key="1">
    <citation type="submission" date="2018-11" db="EMBL/GenBank/DDBJ databases">
        <title>Genome squencing of methanotrophic bacteria isolated from alkaline groundwater in Korea.</title>
        <authorList>
            <person name="Nguyen L.N."/>
        </authorList>
    </citation>
    <scope>NUCLEOTIDE SEQUENCE [LARGE SCALE GENOMIC DNA]</scope>
    <source>
        <strain evidence="1 2">GW6</strain>
    </source>
</reference>
<proteinExistence type="predicted"/>
<dbReference type="KEGG" id="mros:EHO51_01320"/>
<evidence type="ECO:0000313" key="2">
    <source>
        <dbReference type="Proteomes" id="UP000273982"/>
    </source>
</evidence>
<gene>
    <name evidence="1" type="ORF">EHO51_01320</name>
</gene>
<protein>
    <recommendedName>
        <fullName evidence="3">CdiI immunity protein domain-containing protein</fullName>
    </recommendedName>
</protein>
<evidence type="ECO:0000313" key="1">
    <source>
        <dbReference type="EMBL" id="AZG75490.1"/>
    </source>
</evidence>
<evidence type="ECO:0008006" key="3">
    <source>
        <dbReference type="Google" id="ProtNLM"/>
    </source>
</evidence>
<dbReference type="Proteomes" id="UP000273982">
    <property type="component" value="Chromosome"/>
</dbReference>
<sequence>MIVPQSFWNMCVWFNRELEADIPEGSDDIDYAISNIDQREKQEVRDFLAKALTSDLSDEELEDIWFRGGALVGFVDRRHYRVYLEEIWRRLKAEGSSQGE</sequence>